<sequence length="319" mass="35291">MPRATISVERLEFVVANPHTFGQGDVLHSPVAGPKGGFQCRLKVYPAGTHKTQEALSAFVELIAPPQMKLWRCEDVRFSIAVISSKSEQIRKESTFTFTSSDSNCGWSALVLLERLTIASGLLDDDSKVHLVASASNYPPQMDFSVKLKPAKILVPDGPPLMFDKRILVARSKYFATMLTSDFKESSTGVIDLREDPEASHVCMAAVLHFLLTASLDPNMDLELALGLHAMADKLCLHDLEKAVAELLKSKISDETLLLVLSQVFDTGSEVEQTCWQLLQEDCDLLHRQETQLDGIIQQDPALAKKLILFAANKKQKTR</sequence>
<evidence type="ECO:0000313" key="2">
    <source>
        <dbReference type="EMBL" id="CAJ1404603.1"/>
    </source>
</evidence>
<dbReference type="CDD" id="cd18186">
    <property type="entry name" value="BTB_POZ_ZBTB_KLHL-like"/>
    <property type="match status" value="1"/>
</dbReference>
<dbReference type="InterPro" id="IPR011333">
    <property type="entry name" value="SKP1/BTB/POZ_sf"/>
</dbReference>
<evidence type="ECO:0000313" key="3">
    <source>
        <dbReference type="Proteomes" id="UP001178507"/>
    </source>
</evidence>
<reference evidence="2" key="1">
    <citation type="submission" date="2023-08" db="EMBL/GenBank/DDBJ databases">
        <authorList>
            <person name="Chen Y."/>
            <person name="Shah S."/>
            <person name="Dougan E. K."/>
            <person name="Thang M."/>
            <person name="Chan C."/>
        </authorList>
    </citation>
    <scope>NUCLEOTIDE SEQUENCE</scope>
</reference>
<dbReference type="PROSITE" id="PS50097">
    <property type="entry name" value="BTB"/>
    <property type="match status" value="1"/>
</dbReference>
<dbReference type="GO" id="GO:0030163">
    <property type="term" value="P:protein catabolic process"/>
    <property type="evidence" value="ECO:0007669"/>
    <property type="project" value="UniProtKB-ARBA"/>
</dbReference>
<evidence type="ECO:0000259" key="1">
    <source>
        <dbReference type="PROSITE" id="PS50097"/>
    </source>
</evidence>
<comment type="caution">
    <text evidence="2">The sequence shown here is derived from an EMBL/GenBank/DDBJ whole genome shotgun (WGS) entry which is preliminary data.</text>
</comment>
<organism evidence="2 3">
    <name type="scientific">Effrenium voratum</name>
    <dbReference type="NCBI Taxonomy" id="2562239"/>
    <lineage>
        <taxon>Eukaryota</taxon>
        <taxon>Sar</taxon>
        <taxon>Alveolata</taxon>
        <taxon>Dinophyceae</taxon>
        <taxon>Suessiales</taxon>
        <taxon>Symbiodiniaceae</taxon>
        <taxon>Effrenium</taxon>
    </lineage>
</organism>
<dbReference type="Gene3D" id="3.30.710.10">
    <property type="entry name" value="Potassium Channel Kv1.1, Chain A"/>
    <property type="match status" value="1"/>
</dbReference>
<gene>
    <name evidence="2" type="ORF">EVOR1521_LOCUS27021</name>
</gene>
<keyword evidence="3" id="KW-1185">Reference proteome</keyword>
<dbReference type="InterPro" id="IPR008974">
    <property type="entry name" value="TRAF-like"/>
</dbReference>
<dbReference type="Pfam" id="PF00651">
    <property type="entry name" value="BTB"/>
    <property type="match status" value="1"/>
</dbReference>
<dbReference type="SUPFAM" id="SSF54695">
    <property type="entry name" value="POZ domain"/>
    <property type="match status" value="1"/>
</dbReference>
<dbReference type="PANTHER" id="PTHR24413">
    <property type="entry name" value="SPECKLE-TYPE POZ PROTEIN"/>
    <property type="match status" value="1"/>
</dbReference>
<accession>A0AA36NJD2</accession>
<name>A0AA36NJD2_9DINO</name>
<dbReference type="Gene3D" id="2.60.210.10">
    <property type="entry name" value="Apoptosis, Tumor Necrosis Factor Receptor Associated Protein 2, Chain A"/>
    <property type="match status" value="1"/>
</dbReference>
<proteinExistence type="predicted"/>
<dbReference type="AlphaFoldDB" id="A0AA36NJD2"/>
<dbReference type="SMART" id="SM00225">
    <property type="entry name" value="BTB"/>
    <property type="match status" value="1"/>
</dbReference>
<feature type="domain" description="BTB" evidence="1">
    <location>
        <begin position="142"/>
        <end position="220"/>
    </location>
</feature>
<dbReference type="SUPFAM" id="SSF49599">
    <property type="entry name" value="TRAF domain-like"/>
    <property type="match status" value="1"/>
</dbReference>
<dbReference type="EMBL" id="CAUJNA010003549">
    <property type="protein sequence ID" value="CAJ1404603.1"/>
    <property type="molecule type" value="Genomic_DNA"/>
</dbReference>
<dbReference type="Proteomes" id="UP001178507">
    <property type="component" value="Unassembled WGS sequence"/>
</dbReference>
<dbReference type="InterPro" id="IPR002083">
    <property type="entry name" value="MATH/TRAF_dom"/>
</dbReference>
<dbReference type="InterPro" id="IPR000210">
    <property type="entry name" value="BTB/POZ_dom"/>
</dbReference>
<protein>
    <recommendedName>
        <fullName evidence="1">BTB domain-containing protein</fullName>
    </recommendedName>
</protein>
<dbReference type="Pfam" id="PF22486">
    <property type="entry name" value="MATH_2"/>
    <property type="match status" value="1"/>
</dbReference>
<dbReference type="CDD" id="cd00121">
    <property type="entry name" value="MATH"/>
    <property type="match status" value="1"/>
</dbReference>